<keyword evidence="1" id="KW-0479">Metal-binding</keyword>
<dbReference type="PROSITE" id="PS50089">
    <property type="entry name" value="ZF_RING_2"/>
    <property type="match status" value="1"/>
</dbReference>
<dbReference type="InterPro" id="IPR001841">
    <property type="entry name" value="Znf_RING"/>
</dbReference>
<accession>A0ABD3DER8</accession>
<dbReference type="Proteomes" id="UP001632038">
    <property type="component" value="Unassembled WGS sequence"/>
</dbReference>
<dbReference type="GO" id="GO:0008270">
    <property type="term" value="F:zinc ion binding"/>
    <property type="evidence" value="ECO:0007669"/>
    <property type="project" value="UniProtKB-KW"/>
</dbReference>
<dbReference type="Gene3D" id="3.30.40.10">
    <property type="entry name" value="Zinc/RING finger domain, C3HC4 (zinc finger)"/>
    <property type="match status" value="1"/>
</dbReference>
<dbReference type="Pfam" id="PF13639">
    <property type="entry name" value="zf-RING_2"/>
    <property type="match status" value="1"/>
</dbReference>
<name>A0ABD3DER8_9LAMI</name>
<evidence type="ECO:0000313" key="6">
    <source>
        <dbReference type="EMBL" id="KAL3640638.1"/>
    </source>
</evidence>
<dbReference type="AlphaFoldDB" id="A0ABD3DER8"/>
<dbReference type="PANTHER" id="PTHR45969:SF69">
    <property type="entry name" value="FINGER DOMAIN PROTEIN, PUTATIVE (AFU_ORTHOLOGUE AFUA_3G12190)-RELATED"/>
    <property type="match status" value="1"/>
</dbReference>
<dbReference type="InterPro" id="IPR013083">
    <property type="entry name" value="Znf_RING/FYVE/PHD"/>
</dbReference>
<dbReference type="SUPFAM" id="SSF57850">
    <property type="entry name" value="RING/U-box"/>
    <property type="match status" value="1"/>
</dbReference>
<proteinExistence type="predicted"/>
<reference evidence="7" key="1">
    <citation type="journal article" date="2024" name="IScience">
        <title>Strigolactones Initiate the Formation of Haustorium-like Structures in Castilleja.</title>
        <authorList>
            <person name="Buerger M."/>
            <person name="Peterson D."/>
            <person name="Chory J."/>
        </authorList>
    </citation>
    <scope>NUCLEOTIDE SEQUENCE [LARGE SCALE GENOMIC DNA]</scope>
</reference>
<protein>
    <recommendedName>
        <fullName evidence="5">RING-type domain-containing protein</fullName>
    </recommendedName>
</protein>
<dbReference type="InterPro" id="IPR011016">
    <property type="entry name" value="Znf_RING-CH"/>
</dbReference>
<evidence type="ECO:0000256" key="1">
    <source>
        <dbReference type="ARBA" id="ARBA00022723"/>
    </source>
</evidence>
<keyword evidence="3" id="KW-0862">Zinc</keyword>
<sequence length="99" mass="11144">MNDPPPSRVPNYLYQPHLMISAPFFLPHQLIALGREKKEGKDCTVCLDSLIGCRKIVTLGCRHVFHPDCIAEWLSQANNNTCPVCRAVVSTFTHHEIDS</sequence>
<dbReference type="SMART" id="SM00184">
    <property type="entry name" value="RING"/>
    <property type="match status" value="1"/>
</dbReference>
<evidence type="ECO:0000256" key="3">
    <source>
        <dbReference type="ARBA" id="ARBA00022833"/>
    </source>
</evidence>
<feature type="domain" description="RING-type" evidence="5">
    <location>
        <begin position="43"/>
        <end position="86"/>
    </location>
</feature>
<dbReference type="PANTHER" id="PTHR45969">
    <property type="entry name" value="RING ZINC FINGER PROTEIN-RELATED"/>
    <property type="match status" value="1"/>
</dbReference>
<keyword evidence="2 4" id="KW-0863">Zinc-finger</keyword>
<gene>
    <name evidence="6" type="ORF">CASFOL_015606</name>
</gene>
<evidence type="ECO:0000259" key="5">
    <source>
        <dbReference type="PROSITE" id="PS50089"/>
    </source>
</evidence>
<evidence type="ECO:0000256" key="2">
    <source>
        <dbReference type="ARBA" id="ARBA00022771"/>
    </source>
</evidence>
<comment type="caution">
    <text evidence="6">The sequence shown here is derived from an EMBL/GenBank/DDBJ whole genome shotgun (WGS) entry which is preliminary data.</text>
</comment>
<dbReference type="SMART" id="SM00744">
    <property type="entry name" value="RINGv"/>
    <property type="match status" value="1"/>
</dbReference>
<keyword evidence="7" id="KW-1185">Reference proteome</keyword>
<dbReference type="EMBL" id="JAVIJP010000017">
    <property type="protein sequence ID" value="KAL3640638.1"/>
    <property type="molecule type" value="Genomic_DNA"/>
</dbReference>
<organism evidence="6 7">
    <name type="scientific">Castilleja foliolosa</name>
    <dbReference type="NCBI Taxonomy" id="1961234"/>
    <lineage>
        <taxon>Eukaryota</taxon>
        <taxon>Viridiplantae</taxon>
        <taxon>Streptophyta</taxon>
        <taxon>Embryophyta</taxon>
        <taxon>Tracheophyta</taxon>
        <taxon>Spermatophyta</taxon>
        <taxon>Magnoliopsida</taxon>
        <taxon>eudicotyledons</taxon>
        <taxon>Gunneridae</taxon>
        <taxon>Pentapetalae</taxon>
        <taxon>asterids</taxon>
        <taxon>lamiids</taxon>
        <taxon>Lamiales</taxon>
        <taxon>Orobanchaceae</taxon>
        <taxon>Pedicularideae</taxon>
        <taxon>Castillejinae</taxon>
        <taxon>Castilleja</taxon>
    </lineage>
</organism>
<evidence type="ECO:0000256" key="4">
    <source>
        <dbReference type="PROSITE-ProRule" id="PRU00175"/>
    </source>
</evidence>
<evidence type="ECO:0000313" key="7">
    <source>
        <dbReference type="Proteomes" id="UP001632038"/>
    </source>
</evidence>